<proteinExistence type="predicted"/>
<evidence type="ECO:0000256" key="1">
    <source>
        <dbReference type="SAM" id="MobiDB-lite"/>
    </source>
</evidence>
<dbReference type="PANTHER" id="PTHR48079:SF6">
    <property type="entry name" value="NAD(P)-BINDING DOMAIN-CONTAINING PROTEIN-RELATED"/>
    <property type="match status" value="1"/>
</dbReference>
<dbReference type="InterPro" id="IPR051783">
    <property type="entry name" value="NAD(P)-dependent_oxidoreduct"/>
</dbReference>
<evidence type="ECO:0000259" key="2">
    <source>
        <dbReference type="Pfam" id="PF01370"/>
    </source>
</evidence>
<dbReference type="InterPro" id="IPR001509">
    <property type="entry name" value="Epimerase_deHydtase"/>
</dbReference>
<organism evidence="3 4">
    <name type="scientific">candidate division WOR-3 bacterium</name>
    <dbReference type="NCBI Taxonomy" id="2052148"/>
    <lineage>
        <taxon>Bacteria</taxon>
        <taxon>Bacteria division WOR-3</taxon>
    </lineage>
</organism>
<evidence type="ECO:0000313" key="4">
    <source>
        <dbReference type="Proteomes" id="UP000630660"/>
    </source>
</evidence>
<dbReference type="Pfam" id="PF01370">
    <property type="entry name" value="Epimerase"/>
    <property type="match status" value="1"/>
</dbReference>
<protein>
    <submittedName>
        <fullName evidence="3">NAD-dependent epimerase/dehydratase family protein</fullName>
    </submittedName>
</protein>
<feature type="region of interest" description="Disordered" evidence="1">
    <location>
        <begin position="121"/>
        <end position="147"/>
    </location>
</feature>
<name>A0A9D5KA93_UNCW3</name>
<accession>A0A9D5KA93</accession>
<reference evidence="3" key="1">
    <citation type="submission" date="2019-11" db="EMBL/GenBank/DDBJ databases">
        <title>Microbial mats filling the niche in hypersaline microbial mats.</title>
        <authorList>
            <person name="Wong H.L."/>
            <person name="Macleod F.I."/>
            <person name="White R.A. III"/>
            <person name="Burns B.P."/>
        </authorList>
    </citation>
    <scope>NUCLEOTIDE SEQUENCE</scope>
    <source>
        <strain evidence="3">Bin_327</strain>
    </source>
</reference>
<sequence length="332" mass="37415">MVENMNRDKVLVTGASGFLGSHVCEACNEAGYEVHALVRPSSSLQWLNQDWLYVHKSGYENLQAIAEILTKVDYVIHCAGVMATTSRNEADARETNLGITRRLAEESVKAGIKRFVFTSSLAAGGPGQGPEARTEDDPDNPVSDYGRSKKEAEQMLSSMSGRLSTVILRYSMIYGPRDRNIFSFFKRARGRFIPLTGKRTIYTSIVHVMDAARAAVCALVAKIQPGSVYQITDGVQYTMDSIYGFIEDSLGKKERGRRIRIPMRLVTLIAWFNHDILKIRDVSPDQVRQFKGLYWFATPAKARRELGWEPEIDIVKGMSEVVKWYHKHGWLT</sequence>
<gene>
    <name evidence="3" type="ORF">GF359_09060</name>
</gene>
<comment type="caution">
    <text evidence="3">The sequence shown here is derived from an EMBL/GenBank/DDBJ whole genome shotgun (WGS) entry which is preliminary data.</text>
</comment>
<dbReference type="GO" id="GO:0004029">
    <property type="term" value="F:aldehyde dehydrogenase (NAD+) activity"/>
    <property type="evidence" value="ECO:0007669"/>
    <property type="project" value="TreeGrafter"/>
</dbReference>
<dbReference type="EMBL" id="WJKJ01000302">
    <property type="protein sequence ID" value="MBD3365347.1"/>
    <property type="molecule type" value="Genomic_DNA"/>
</dbReference>
<dbReference type="InterPro" id="IPR036291">
    <property type="entry name" value="NAD(P)-bd_dom_sf"/>
</dbReference>
<evidence type="ECO:0000313" key="3">
    <source>
        <dbReference type="EMBL" id="MBD3365347.1"/>
    </source>
</evidence>
<feature type="domain" description="NAD-dependent epimerase/dehydratase" evidence="2">
    <location>
        <begin position="10"/>
        <end position="231"/>
    </location>
</feature>
<dbReference type="Gene3D" id="3.40.50.720">
    <property type="entry name" value="NAD(P)-binding Rossmann-like Domain"/>
    <property type="match status" value="1"/>
</dbReference>
<dbReference type="Proteomes" id="UP000630660">
    <property type="component" value="Unassembled WGS sequence"/>
</dbReference>
<dbReference type="SUPFAM" id="SSF51735">
    <property type="entry name" value="NAD(P)-binding Rossmann-fold domains"/>
    <property type="match status" value="1"/>
</dbReference>
<dbReference type="PANTHER" id="PTHR48079">
    <property type="entry name" value="PROTEIN YEEZ"/>
    <property type="match status" value="1"/>
</dbReference>
<dbReference type="GO" id="GO:0005737">
    <property type="term" value="C:cytoplasm"/>
    <property type="evidence" value="ECO:0007669"/>
    <property type="project" value="TreeGrafter"/>
</dbReference>
<dbReference type="AlphaFoldDB" id="A0A9D5KA93"/>